<gene>
    <name evidence="2" type="ORF">IHV25_08595</name>
</gene>
<name>A0A8J6YPQ4_9PROT</name>
<protein>
    <recommendedName>
        <fullName evidence="4">Secreted protein</fullName>
    </recommendedName>
</protein>
<accession>A0A8J6YPQ4</accession>
<dbReference type="Proteomes" id="UP000631034">
    <property type="component" value="Unassembled WGS sequence"/>
</dbReference>
<dbReference type="EMBL" id="JACZHT010000006">
    <property type="protein sequence ID" value="MBE1237704.1"/>
    <property type="molecule type" value="Genomic_DNA"/>
</dbReference>
<reference evidence="2" key="1">
    <citation type="submission" date="2020-10" db="EMBL/GenBank/DDBJ databases">
        <title>Genome sequence of the unusual species of purple photosynthetic bacteria, Phaeovibrio sulfidiphilus DSM 23193, type strain.</title>
        <authorList>
            <person name="Kyndt J.A."/>
            <person name="Meyer T.E."/>
        </authorList>
    </citation>
    <scope>NUCLEOTIDE SEQUENCE</scope>
    <source>
        <strain evidence="2">DSM 23193</strain>
    </source>
</reference>
<evidence type="ECO:0000256" key="1">
    <source>
        <dbReference type="SAM" id="SignalP"/>
    </source>
</evidence>
<dbReference type="AlphaFoldDB" id="A0A8J6YPQ4"/>
<feature type="chain" id="PRO_5035220977" description="Secreted protein" evidence="1">
    <location>
        <begin position="25"/>
        <end position="162"/>
    </location>
</feature>
<keyword evidence="3" id="KW-1185">Reference proteome</keyword>
<keyword evidence="1" id="KW-0732">Signal</keyword>
<evidence type="ECO:0000313" key="3">
    <source>
        <dbReference type="Proteomes" id="UP000631034"/>
    </source>
</evidence>
<organism evidence="2 3">
    <name type="scientific">Phaeovibrio sulfidiphilus</name>
    <dbReference type="NCBI Taxonomy" id="1220600"/>
    <lineage>
        <taxon>Bacteria</taxon>
        <taxon>Pseudomonadati</taxon>
        <taxon>Pseudomonadota</taxon>
        <taxon>Alphaproteobacteria</taxon>
        <taxon>Rhodospirillales</taxon>
        <taxon>Rhodospirillaceae</taxon>
        <taxon>Phaeovibrio</taxon>
    </lineage>
</organism>
<feature type="signal peptide" evidence="1">
    <location>
        <begin position="1"/>
        <end position="24"/>
    </location>
</feature>
<proteinExistence type="predicted"/>
<evidence type="ECO:0008006" key="4">
    <source>
        <dbReference type="Google" id="ProtNLM"/>
    </source>
</evidence>
<sequence length="162" mass="17244">MLRAFVVVIALACAQPVASAAAWAAEPPSAEAFALLDSVPDRLEACNTAGILDEAGDQAAVLKALQKDIACLVGLAGEISQTFYPSDAFGRGRGGSLSAALERVNAELLPVYVGVQTKPLACAPNCDAFYLRQAYDMNVRFLNVFILDMIERLKDDSPIHTE</sequence>
<evidence type="ECO:0000313" key="2">
    <source>
        <dbReference type="EMBL" id="MBE1237704.1"/>
    </source>
</evidence>
<comment type="caution">
    <text evidence="2">The sequence shown here is derived from an EMBL/GenBank/DDBJ whole genome shotgun (WGS) entry which is preliminary data.</text>
</comment>
<dbReference type="RefSeq" id="WP_192534706.1">
    <property type="nucleotide sequence ID" value="NZ_JACZHT010000006.1"/>
</dbReference>